<comment type="similarity">
    <text evidence="1 5 6">Belongs to the peptidase S8 family.</text>
</comment>
<evidence type="ECO:0000256" key="1">
    <source>
        <dbReference type="ARBA" id="ARBA00011073"/>
    </source>
</evidence>
<dbReference type="Proteomes" id="UP000198287">
    <property type="component" value="Unassembled WGS sequence"/>
</dbReference>
<organism evidence="9 10">
    <name type="scientific">Folsomia candida</name>
    <name type="common">Springtail</name>
    <dbReference type="NCBI Taxonomy" id="158441"/>
    <lineage>
        <taxon>Eukaryota</taxon>
        <taxon>Metazoa</taxon>
        <taxon>Ecdysozoa</taxon>
        <taxon>Arthropoda</taxon>
        <taxon>Hexapoda</taxon>
        <taxon>Collembola</taxon>
        <taxon>Entomobryomorpha</taxon>
        <taxon>Isotomoidea</taxon>
        <taxon>Isotomidae</taxon>
        <taxon>Proisotominae</taxon>
        <taxon>Folsomia</taxon>
    </lineage>
</organism>
<protein>
    <submittedName>
        <fullName evidence="9">Bacillopeptidase F</fullName>
    </submittedName>
</protein>
<dbReference type="Gene3D" id="3.40.50.200">
    <property type="entry name" value="Peptidase S8/S53 domain"/>
    <property type="match status" value="1"/>
</dbReference>
<evidence type="ECO:0000256" key="2">
    <source>
        <dbReference type="ARBA" id="ARBA00022670"/>
    </source>
</evidence>
<proteinExistence type="inferred from homology"/>
<feature type="active site" description="Charge relay system" evidence="5">
    <location>
        <position position="168"/>
    </location>
</feature>
<feature type="signal peptide" evidence="7">
    <location>
        <begin position="1"/>
        <end position="16"/>
    </location>
</feature>
<evidence type="ECO:0000259" key="8">
    <source>
        <dbReference type="Pfam" id="PF00082"/>
    </source>
</evidence>
<dbReference type="Pfam" id="PF00082">
    <property type="entry name" value="Peptidase_S8"/>
    <property type="match status" value="1"/>
</dbReference>
<keyword evidence="4 5" id="KW-0720">Serine protease</keyword>
<evidence type="ECO:0000256" key="5">
    <source>
        <dbReference type="PROSITE-ProRule" id="PRU01240"/>
    </source>
</evidence>
<feature type="chain" id="PRO_5012872550" evidence="7">
    <location>
        <begin position="17"/>
        <end position="490"/>
    </location>
</feature>
<keyword evidence="2 5" id="KW-0645">Protease</keyword>
<name>A0A226EWV6_FOLCA</name>
<dbReference type="AlphaFoldDB" id="A0A226EWV6"/>
<dbReference type="EMBL" id="LNIX01000001">
    <property type="protein sequence ID" value="OXA61637.1"/>
    <property type="molecule type" value="Genomic_DNA"/>
</dbReference>
<evidence type="ECO:0000256" key="3">
    <source>
        <dbReference type="ARBA" id="ARBA00022801"/>
    </source>
</evidence>
<dbReference type="SUPFAM" id="SSF52743">
    <property type="entry name" value="Subtilisin-like"/>
    <property type="match status" value="1"/>
</dbReference>
<evidence type="ECO:0000256" key="4">
    <source>
        <dbReference type="ARBA" id="ARBA00022825"/>
    </source>
</evidence>
<keyword evidence="3 5" id="KW-0378">Hydrolase</keyword>
<dbReference type="InterPro" id="IPR050131">
    <property type="entry name" value="Peptidase_S8_subtilisin-like"/>
</dbReference>
<dbReference type="PROSITE" id="PS00136">
    <property type="entry name" value="SUBTILASE_ASP"/>
    <property type="match status" value="1"/>
</dbReference>
<feature type="active site" description="Charge relay system" evidence="5">
    <location>
        <position position="202"/>
    </location>
</feature>
<dbReference type="InterPro" id="IPR000209">
    <property type="entry name" value="Peptidase_S8/S53_dom"/>
</dbReference>
<dbReference type="InterPro" id="IPR023828">
    <property type="entry name" value="Peptidase_S8_Ser-AS"/>
</dbReference>
<evidence type="ECO:0000256" key="7">
    <source>
        <dbReference type="SAM" id="SignalP"/>
    </source>
</evidence>
<feature type="domain" description="Peptidase S8/S53" evidence="8">
    <location>
        <begin position="159"/>
        <end position="396"/>
    </location>
</feature>
<dbReference type="PANTHER" id="PTHR43806">
    <property type="entry name" value="PEPTIDASE S8"/>
    <property type="match status" value="1"/>
</dbReference>
<dbReference type="GO" id="GO:0006508">
    <property type="term" value="P:proteolysis"/>
    <property type="evidence" value="ECO:0007669"/>
    <property type="project" value="UniProtKB-KW"/>
</dbReference>
<feature type="active site" description="Charge relay system" evidence="5">
    <location>
        <position position="363"/>
    </location>
</feature>
<accession>A0A226EWV6</accession>
<sequence>MKLLLVLAATLAVAAAGTVDPALNLAIQQGSTEAILALPAIVDQVQSNPSLLSLSGDAKVSALVASLQGLTSAAQAPYVQVASSLGLETQTYWGSNIIHVKGLTSQTLASLAATPGEFTLRKPVTVRMTPSIVETNATQNAQWGVAKIRAPEAWARTQGEGTVVCIIDTGVNLGHVALADAYGGAWSDPYYNTAGPTDQQGHGSHCAGTVLGRANGVGVAPAAQWVACRGLNHQGSGTEPNLISCAQWVLTANPRPNIVSNSWGGGSNNPWYNQVVSAWRSAGIIPVFAIGNSGPGCRTVISPGDQPNLISVGATTDTDAMATFSSRGPNAAGALKPEVSAPGNNIVSCGTGANNYVTMSGTSMATPHTAGAIALLMSANPSWGFDEIFTALTTTPVHPTLSNADRNCGLPEGGDFPNHALEATTVLQGVFMATKLYAATSKKLSLYFDDENAQEFVGHGFIGKGQDLIFKEIHAQFVTSVRKYFDFSAE</sequence>
<gene>
    <name evidence="9" type="ORF">Fcan01_00725</name>
</gene>
<evidence type="ECO:0000313" key="9">
    <source>
        <dbReference type="EMBL" id="OXA61637.1"/>
    </source>
</evidence>
<dbReference type="InterPro" id="IPR022398">
    <property type="entry name" value="Peptidase_S8_His-AS"/>
</dbReference>
<dbReference type="InterPro" id="IPR023827">
    <property type="entry name" value="Peptidase_S8_Asp-AS"/>
</dbReference>
<reference evidence="9 10" key="1">
    <citation type="submission" date="2015-12" db="EMBL/GenBank/DDBJ databases">
        <title>The genome of Folsomia candida.</title>
        <authorList>
            <person name="Faddeeva A."/>
            <person name="Derks M.F."/>
            <person name="Anvar Y."/>
            <person name="Smit S."/>
            <person name="Van Straalen N."/>
            <person name="Roelofs D."/>
        </authorList>
    </citation>
    <scope>NUCLEOTIDE SEQUENCE [LARGE SCALE GENOMIC DNA]</scope>
    <source>
        <strain evidence="9 10">VU population</strain>
        <tissue evidence="9">Whole body</tissue>
    </source>
</reference>
<keyword evidence="7" id="KW-0732">Signal</keyword>
<dbReference type="GO" id="GO:0004252">
    <property type="term" value="F:serine-type endopeptidase activity"/>
    <property type="evidence" value="ECO:0007669"/>
    <property type="project" value="UniProtKB-UniRule"/>
</dbReference>
<evidence type="ECO:0000313" key="10">
    <source>
        <dbReference type="Proteomes" id="UP000198287"/>
    </source>
</evidence>
<dbReference type="PROSITE" id="PS00137">
    <property type="entry name" value="SUBTILASE_HIS"/>
    <property type="match status" value="1"/>
</dbReference>
<evidence type="ECO:0000256" key="6">
    <source>
        <dbReference type="RuleBase" id="RU003355"/>
    </source>
</evidence>
<dbReference type="InterPro" id="IPR015500">
    <property type="entry name" value="Peptidase_S8_subtilisin-rel"/>
</dbReference>
<comment type="caution">
    <text evidence="9">The sequence shown here is derived from an EMBL/GenBank/DDBJ whole genome shotgun (WGS) entry which is preliminary data.</text>
</comment>
<dbReference type="PROSITE" id="PS51892">
    <property type="entry name" value="SUBTILASE"/>
    <property type="match status" value="1"/>
</dbReference>
<dbReference type="PANTHER" id="PTHR43806:SF67">
    <property type="entry name" value="EGF-LIKE DOMAIN-CONTAINING PROTEIN"/>
    <property type="match status" value="1"/>
</dbReference>
<dbReference type="PRINTS" id="PR00723">
    <property type="entry name" value="SUBTILISIN"/>
</dbReference>
<dbReference type="PROSITE" id="PS00138">
    <property type="entry name" value="SUBTILASE_SER"/>
    <property type="match status" value="1"/>
</dbReference>
<keyword evidence="10" id="KW-1185">Reference proteome</keyword>
<dbReference type="InterPro" id="IPR036852">
    <property type="entry name" value="Peptidase_S8/S53_dom_sf"/>
</dbReference>
<dbReference type="OrthoDB" id="7775224at2759"/>